<name>A0A932CQ89_UNCTE</name>
<dbReference type="EMBL" id="JACPRF010000320">
    <property type="protein sequence ID" value="MBI2877294.1"/>
    <property type="molecule type" value="Genomic_DNA"/>
</dbReference>
<evidence type="ECO:0000313" key="1">
    <source>
        <dbReference type="EMBL" id="MBI2877294.1"/>
    </source>
</evidence>
<organism evidence="1 2">
    <name type="scientific">Tectimicrobiota bacterium</name>
    <dbReference type="NCBI Taxonomy" id="2528274"/>
    <lineage>
        <taxon>Bacteria</taxon>
        <taxon>Pseudomonadati</taxon>
        <taxon>Nitrospinota/Tectimicrobiota group</taxon>
        <taxon>Candidatus Tectimicrobiota</taxon>
    </lineage>
</organism>
<protein>
    <submittedName>
        <fullName evidence="1">Uncharacterized protein</fullName>
    </submittedName>
</protein>
<reference evidence="1" key="1">
    <citation type="submission" date="2020-07" db="EMBL/GenBank/DDBJ databases">
        <title>Huge and variable diversity of episymbiotic CPR bacteria and DPANN archaea in groundwater ecosystems.</title>
        <authorList>
            <person name="He C.Y."/>
            <person name="Keren R."/>
            <person name="Whittaker M."/>
            <person name="Farag I.F."/>
            <person name="Doudna J."/>
            <person name="Cate J.H.D."/>
            <person name="Banfield J.F."/>
        </authorList>
    </citation>
    <scope>NUCLEOTIDE SEQUENCE</scope>
    <source>
        <strain evidence="1">NC_groundwater_672_Ag_B-0.1um_62_36</strain>
    </source>
</reference>
<proteinExistence type="predicted"/>
<dbReference type="Proteomes" id="UP000769766">
    <property type="component" value="Unassembled WGS sequence"/>
</dbReference>
<sequence length="104" mass="11423">MAILEVLGRVGDKLGNTALSDVSEELKAVLSRLDELKNKLFLRSKKSLNFTNALWEAAVHLENSLDSTGEPAGKKEELLPPWEKVKGALESLEKVVKSHSVIIT</sequence>
<gene>
    <name evidence="1" type="ORF">HYY20_10465</name>
</gene>
<dbReference type="AlphaFoldDB" id="A0A932CQ89"/>
<evidence type="ECO:0000313" key="2">
    <source>
        <dbReference type="Proteomes" id="UP000769766"/>
    </source>
</evidence>
<accession>A0A932CQ89</accession>
<comment type="caution">
    <text evidence="1">The sequence shown here is derived from an EMBL/GenBank/DDBJ whole genome shotgun (WGS) entry which is preliminary data.</text>
</comment>